<evidence type="ECO:0000256" key="1">
    <source>
        <dbReference type="ARBA" id="ARBA00004123"/>
    </source>
</evidence>
<accession>A0A0A9XA64</accession>
<dbReference type="InterPro" id="IPR006600">
    <property type="entry name" value="HTH_CenpB_DNA-bd_dom"/>
</dbReference>
<evidence type="ECO:0000256" key="2">
    <source>
        <dbReference type="ARBA" id="ARBA00023125"/>
    </source>
</evidence>
<dbReference type="Gene3D" id="1.10.10.60">
    <property type="entry name" value="Homeodomain-like"/>
    <property type="match status" value="1"/>
</dbReference>
<keyword evidence="3" id="KW-0539">Nucleus</keyword>
<protein>
    <submittedName>
        <fullName evidence="6">Solanesyl diphosphate synthase 2, chloroplastic</fullName>
    </submittedName>
</protein>
<feature type="non-terminal residue" evidence="6">
    <location>
        <position position="1"/>
    </location>
</feature>
<dbReference type="Pfam" id="PF05225">
    <property type="entry name" value="HTH_psq"/>
    <property type="match status" value="1"/>
</dbReference>
<keyword evidence="2" id="KW-0238">DNA-binding</keyword>
<comment type="subcellular location">
    <subcellularLocation>
        <location evidence="1">Nucleus</location>
    </subcellularLocation>
</comment>
<dbReference type="Pfam" id="PF03221">
    <property type="entry name" value="HTH_Tnp_Tc5"/>
    <property type="match status" value="1"/>
</dbReference>
<name>A0A0A9XA64_LYGHE</name>
<dbReference type="SUPFAM" id="SSF46689">
    <property type="entry name" value="Homeodomain-like"/>
    <property type="match status" value="1"/>
</dbReference>
<dbReference type="AlphaFoldDB" id="A0A0A9XA64"/>
<evidence type="ECO:0000313" key="6">
    <source>
        <dbReference type="EMBL" id="JAG15688.1"/>
    </source>
</evidence>
<feature type="domain" description="HTH psq-type" evidence="5">
    <location>
        <begin position="22"/>
        <end position="59"/>
    </location>
</feature>
<evidence type="ECO:0000256" key="3">
    <source>
        <dbReference type="ARBA" id="ARBA00023242"/>
    </source>
</evidence>
<dbReference type="GO" id="GO:0005634">
    <property type="term" value="C:nucleus"/>
    <property type="evidence" value="ECO:0007669"/>
    <property type="project" value="UniProtKB-SubCell"/>
</dbReference>
<dbReference type="GO" id="GO:0003677">
    <property type="term" value="F:DNA binding"/>
    <property type="evidence" value="ECO:0007669"/>
    <property type="project" value="UniProtKB-KW"/>
</dbReference>
<reference evidence="6" key="2">
    <citation type="submission" date="2014-07" db="EMBL/GenBank/DDBJ databases">
        <authorList>
            <person name="Hull J."/>
        </authorList>
    </citation>
    <scope>NUCLEOTIDE SEQUENCE</scope>
</reference>
<feature type="domain" description="HTH CENPB-type" evidence="4">
    <location>
        <begin position="80"/>
        <end position="143"/>
    </location>
</feature>
<dbReference type="InterPro" id="IPR009057">
    <property type="entry name" value="Homeodomain-like_sf"/>
</dbReference>
<reference evidence="6" key="1">
    <citation type="journal article" date="2014" name="PLoS ONE">
        <title>Transcriptome-Based Identification of ABC Transporters in the Western Tarnished Plant Bug Lygus hesperus.</title>
        <authorList>
            <person name="Hull J.J."/>
            <person name="Chaney K."/>
            <person name="Geib S.M."/>
            <person name="Fabrick J.A."/>
            <person name="Brent C.S."/>
            <person name="Walsh D."/>
            <person name="Lavine L.C."/>
        </authorList>
    </citation>
    <scope>NUCLEOTIDE SEQUENCE</scope>
</reference>
<feature type="non-terminal residue" evidence="6">
    <location>
        <position position="158"/>
    </location>
</feature>
<gene>
    <name evidence="6" type="primary">SPS2</name>
    <name evidence="6" type="ORF">CM83_21884</name>
</gene>
<organism evidence="6">
    <name type="scientific">Lygus hesperus</name>
    <name type="common">Western plant bug</name>
    <dbReference type="NCBI Taxonomy" id="30085"/>
    <lineage>
        <taxon>Eukaryota</taxon>
        <taxon>Metazoa</taxon>
        <taxon>Ecdysozoa</taxon>
        <taxon>Arthropoda</taxon>
        <taxon>Hexapoda</taxon>
        <taxon>Insecta</taxon>
        <taxon>Pterygota</taxon>
        <taxon>Neoptera</taxon>
        <taxon>Paraneoptera</taxon>
        <taxon>Hemiptera</taxon>
        <taxon>Heteroptera</taxon>
        <taxon>Panheteroptera</taxon>
        <taxon>Cimicomorpha</taxon>
        <taxon>Miridae</taxon>
        <taxon>Mirini</taxon>
        <taxon>Lygus</taxon>
    </lineage>
</organism>
<sequence length="158" mass="17522">PSLFRLPKMPRSREGVKRSPIDPGALEVAIAEVRNGSSINKAAEAHGLSRSTLQSYVKKVLGGGTPSVNNNCAHWKVFSEEEENDLAEYLILCSNSMHGLTRKSLSEMAFEFAVANSIEIPESWEENGRAGRRWVHDFMRRHDMLSLLSPQATSLGRA</sequence>
<evidence type="ECO:0000259" key="5">
    <source>
        <dbReference type="Pfam" id="PF05225"/>
    </source>
</evidence>
<dbReference type="InterPro" id="IPR007889">
    <property type="entry name" value="HTH_Psq"/>
</dbReference>
<evidence type="ECO:0000259" key="4">
    <source>
        <dbReference type="Pfam" id="PF03221"/>
    </source>
</evidence>
<proteinExistence type="predicted"/>
<dbReference type="EMBL" id="GBHO01027916">
    <property type="protein sequence ID" value="JAG15688.1"/>
    <property type="molecule type" value="Transcribed_RNA"/>
</dbReference>